<dbReference type="InterPro" id="IPR004883">
    <property type="entry name" value="LOB"/>
</dbReference>
<sequence>MDKITTPCAACKYLRRKCTKECVFAPYFPINKQAQYEAVHKVFGASHVATLLNTIPPTHREVAMSSLAFEAQARLVDPIYGCSAIIYHLQCQIKDLQNQLAIAKNELASYNIVPNFVPLPPIAYQQVHHIPMAPVMSNNYEGFLRTQLLLDDEAQRVASNAANARGEDARQ</sequence>
<dbReference type="EMBL" id="JBANAX010000061">
    <property type="protein sequence ID" value="KAL1223895.1"/>
    <property type="molecule type" value="Genomic_DNA"/>
</dbReference>
<evidence type="ECO:0000313" key="5">
    <source>
        <dbReference type="Proteomes" id="UP001558713"/>
    </source>
</evidence>
<keyword evidence="2" id="KW-0175">Coiled coil</keyword>
<name>A0ABD1C391_CARAN</name>
<dbReference type="PROSITE" id="PS50891">
    <property type="entry name" value="LOB"/>
    <property type="match status" value="1"/>
</dbReference>
<dbReference type="Pfam" id="PF03195">
    <property type="entry name" value="LOB"/>
    <property type="match status" value="1"/>
</dbReference>
<organism evidence="4 5">
    <name type="scientific">Cardamine amara subsp. amara</name>
    <dbReference type="NCBI Taxonomy" id="228776"/>
    <lineage>
        <taxon>Eukaryota</taxon>
        <taxon>Viridiplantae</taxon>
        <taxon>Streptophyta</taxon>
        <taxon>Embryophyta</taxon>
        <taxon>Tracheophyta</taxon>
        <taxon>Spermatophyta</taxon>
        <taxon>Magnoliopsida</taxon>
        <taxon>eudicotyledons</taxon>
        <taxon>Gunneridae</taxon>
        <taxon>Pentapetalae</taxon>
        <taxon>rosids</taxon>
        <taxon>malvids</taxon>
        <taxon>Brassicales</taxon>
        <taxon>Brassicaceae</taxon>
        <taxon>Cardamineae</taxon>
        <taxon>Cardamine</taxon>
    </lineage>
</organism>
<keyword evidence="5" id="KW-1185">Reference proteome</keyword>
<evidence type="ECO:0000259" key="3">
    <source>
        <dbReference type="PROSITE" id="PS50891"/>
    </source>
</evidence>
<dbReference type="PANTHER" id="PTHR31301">
    <property type="entry name" value="LOB DOMAIN-CONTAINING PROTEIN 4-RELATED"/>
    <property type="match status" value="1"/>
</dbReference>
<feature type="domain" description="LOB" evidence="3">
    <location>
        <begin position="6"/>
        <end position="107"/>
    </location>
</feature>
<comment type="caution">
    <text evidence="4">The sequence shown here is derived from an EMBL/GenBank/DDBJ whole genome shotgun (WGS) entry which is preliminary data.</text>
</comment>
<dbReference type="PANTHER" id="PTHR31301:SF131">
    <property type="entry name" value="LOB DOMAIN-CONTAINING PROTEIN 28"/>
    <property type="match status" value="1"/>
</dbReference>
<proteinExistence type="inferred from homology"/>
<feature type="coiled-coil region" evidence="2">
    <location>
        <begin position="86"/>
        <end position="113"/>
    </location>
</feature>
<protein>
    <submittedName>
        <fullName evidence="4">LOB domain-containing protein 28</fullName>
    </submittedName>
</protein>
<evidence type="ECO:0000256" key="2">
    <source>
        <dbReference type="SAM" id="Coils"/>
    </source>
</evidence>
<comment type="similarity">
    <text evidence="1">Belongs to the LOB domain-containing protein family.</text>
</comment>
<gene>
    <name evidence="4" type="ORF">V5N11_007292</name>
</gene>
<dbReference type="Proteomes" id="UP001558713">
    <property type="component" value="Unassembled WGS sequence"/>
</dbReference>
<dbReference type="AlphaFoldDB" id="A0ABD1C391"/>
<evidence type="ECO:0000313" key="4">
    <source>
        <dbReference type="EMBL" id="KAL1223895.1"/>
    </source>
</evidence>
<accession>A0ABD1C391</accession>
<evidence type="ECO:0000256" key="1">
    <source>
        <dbReference type="ARBA" id="ARBA00005474"/>
    </source>
</evidence>
<reference evidence="4 5" key="1">
    <citation type="submission" date="2024-04" db="EMBL/GenBank/DDBJ databases">
        <title>Genome assembly C_amara_ONT_v2.</title>
        <authorList>
            <person name="Yant L."/>
            <person name="Moore C."/>
            <person name="Slenker M."/>
        </authorList>
    </citation>
    <scope>NUCLEOTIDE SEQUENCE [LARGE SCALE GENOMIC DNA]</scope>
    <source>
        <tissue evidence="4">Leaf</tissue>
    </source>
</reference>